<dbReference type="CDD" id="cd02226">
    <property type="entry name" value="cupin_YdbB-like"/>
    <property type="match status" value="1"/>
</dbReference>
<sequence>MEKVNLAQKLSLFNDHWRPRIVGELNESYVKLVKVQGAFIWHHHDDEDELFWVLKGRLNMQFRDRNIWLEEGEFLIVPRGIEHRPVASEEVHLLLLEPKGTLNTGNVGDDEKTAVAQWI</sequence>
<dbReference type="InterPro" id="IPR011051">
    <property type="entry name" value="RmlC_Cupin_sf"/>
</dbReference>
<dbReference type="EMBL" id="UOEU01000980">
    <property type="protein sequence ID" value="VAW42913.1"/>
    <property type="molecule type" value="Genomic_DNA"/>
</dbReference>
<dbReference type="InterPro" id="IPR052044">
    <property type="entry name" value="PKS_Associated_Protein"/>
</dbReference>
<dbReference type="Pfam" id="PF07883">
    <property type="entry name" value="Cupin_2"/>
    <property type="match status" value="1"/>
</dbReference>
<proteinExistence type="predicted"/>
<dbReference type="AlphaFoldDB" id="A0A3B0VS01"/>
<dbReference type="SUPFAM" id="SSF51182">
    <property type="entry name" value="RmlC-like cupins"/>
    <property type="match status" value="1"/>
</dbReference>
<evidence type="ECO:0000259" key="1">
    <source>
        <dbReference type="Pfam" id="PF07883"/>
    </source>
</evidence>
<accession>A0A3B0VS01</accession>
<protein>
    <recommendedName>
        <fullName evidence="1">Cupin type-2 domain-containing protein</fullName>
    </recommendedName>
</protein>
<dbReference type="InterPro" id="IPR014710">
    <property type="entry name" value="RmlC-like_jellyroll"/>
</dbReference>
<dbReference type="InterPro" id="IPR013096">
    <property type="entry name" value="Cupin_2"/>
</dbReference>
<organism evidence="2">
    <name type="scientific">hydrothermal vent metagenome</name>
    <dbReference type="NCBI Taxonomy" id="652676"/>
    <lineage>
        <taxon>unclassified sequences</taxon>
        <taxon>metagenomes</taxon>
        <taxon>ecological metagenomes</taxon>
    </lineage>
</organism>
<dbReference type="Gene3D" id="2.60.120.10">
    <property type="entry name" value="Jelly Rolls"/>
    <property type="match status" value="1"/>
</dbReference>
<feature type="domain" description="Cupin type-2" evidence="1">
    <location>
        <begin position="34"/>
        <end position="93"/>
    </location>
</feature>
<dbReference type="PANTHER" id="PTHR36114">
    <property type="entry name" value="16.7 KDA PROTEIN IN WHIE LOCUS"/>
    <property type="match status" value="1"/>
</dbReference>
<name>A0A3B0VS01_9ZZZZ</name>
<gene>
    <name evidence="2" type="ORF">MNBD_CHLOROFLEXI01-2213</name>
</gene>
<reference evidence="2" key="1">
    <citation type="submission" date="2018-06" db="EMBL/GenBank/DDBJ databases">
        <authorList>
            <person name="Zhirakovskaya E."/>
        </authorList>
    </citation>
    <scope>NUCLEOTIDE SEQUENCE</scope>
</reference>
<dbReference type="PANTHER" id="PTHR36114:SF1">
    <property type="entry name" value="16.7 KDA PROTEIN IN WHIE LOCUS"/>
    <property type="match status" value="1"/>
</dbReference>
<evidence type="ECO:0000313" key="2">
    <source>
        <dbReference type="EMBL" id="VAW42913.1"/>
    </source>
</evidence>